<keyword evidence="5" id="KW-0687">Ribonucleoprotein</keyword>
<dbReference type="InterPro" id="IPR036388">
    <property type="entry name" value="WH-like_DNA-bd_sf"/>
</dbReference>
<comment type="caution">
    <text evidence="8">The sequence shown here is derived from an EMBL/GenBank/DDBJ whole genome shotgun (WGS) entry which is preliminary data.</text>
</comment>
<comment type="similarity">
    <text evidence="2">Belongs to the eukaryotic ribosomal protein eS10 family.</text>
</comment>
<dbReference type="GO" id="GO:0003723">
    <property type="term" value="F:RNA binding"/>
    <property type="evidence" value="ECO:0007669"/>
    <property type="project" value="TreeGrafter"/>
</dbReference>
<dbReference type="FunFam" id="1.10.10.10:FF:000025">
    <property type="entry name" value="40S ribosomal protein S10"/>
    <property type="match status" value="1"/>
</dbReference>
<accession>A0AA39KK52</accession>
<dbReference type="Gene3D" id="1.10.10.10">
    <property type="entry name" value="Winged helix-like DNA-binding domain superfamily/Winged helix DNA-binding domain"/>
    <property type="match status" value="1"/>
</dbReference>
<evidence type="ECO:0000313" key="8">
    <source>
        <dbReference type="EMBL" id="KAK0164424.1"/>
    </source>
</evidence>
<dbReference type="GO" id="GO:0022627">
    <property type="term" value="C:cytosolic small ribosomal subunit"/>
    <property type="evidence" value="ECO:0007669"/>
    <property type="project" value="TreeGrafter"/>
</dbReference>
<sequence>MLMPKKNRVSIYEYLFKEGVMVAKKDYHAPKHPELETIPNLQVIKAMQSLKSRGYVKEQFAWRHFYWYLTNEGIEYLRAYLHLPPEIVPSTLKRQPRPETTRPRLTTSGKSESRPAEDRAGYRRGPGGPPAPGDKKADIGPGTGDLEFRGGFGRGKAPQ</sequence>
<dbReference type="EMBL" id="JAQQBS010001422">
    <property type="protein sequence ID" value="KAK0164424.1"/>
    <property type="molecule type" value="Genomic_DNA"/>
</dbReference>
<protein>
    <recommendedName>
        <fullName evidence="7">Plectin/eS10 N-terminal domain-containing protein</fullName>
    </recommendedName>
</protein>
<gene>
    <name evidence="8" type="ORF">PV328_003055</name>
</gene>
<keyword evidence="3" id="KW-0963">Cytoplasm</keyword>
<evidence type="ECO:0000256" key="6">
    <source>
        <dbReference type="SAM" id="MobiDB-lite"/>
    </source>
</evidence>
<dbReference type="Pfam" id="PF03501">
    <property type="entry name" value="S10_plectin"/>
    <property type="match status" value="1"/>
</dbReference>
<evidence type="ECO:0000256" key="5">
    <source>
        <dbReference type="ARBA" id="ARBA00023274"/>
    </source>
</evidence>
<evidence type="ECO:0000256" key="2">
    <source>
        <dbReference type="ARBA" id="ARBA00007278"/>
    </source>
</evidence>
<reference evidence="8" key="2">
    <citation type="submission" date="2023-03" db="EMBL/GenBank/DDBJ databases">
        <authorList>
            <person name="Inwood S.N."/>
            <person name="Skelly J.G."/>
            <person name="Guhlin J."/>
            <person name="Harrop T.W.R."/>
            <person name="Goldson S.G."/>
            <person name="Dearden P.K."/>
        </authorList>
    </citation>
    <scope>NUCLEOTIDE SEQUENCE</scope>
    <source>
        <strain evidence="8">Irish</strain>
        <tissue evidence="8">Whole body</tissue>
    </source>
</reference>
<evidence type="ECO:0000259" key="7">
    <source>
        <dbReference type="Pfam" id="PF03501"/>
    </source>
</evidence>
<name>A0AA39KK52_9HYME</name>
<organism evidence="8 9">
    <name type="scientific">Microctonus aethiopoides</name>
    <dbReference type="NCBI Taxonomy" id="144406"/>
    <lineage>
        <taxon>Eukaryota</taxon>
        <taxon>Metazoa</taxon>
        <taxon>Ecdysozoa</taxon>
        <taxon>Arthropoda</taxon>
        <taxon>Hexapoda</taxon>
        <taxon>Insecta</taxon>
        <taxon>Pterygota</taxon>
        <taxon>Neoptera</taxon>
        <taxon>Endopterygota</taxon>
        <taxon>Hymenoptera</taxon>
        <taxon>Apocrita</taxon>
        <taxon>Ichneumonoidea</taxon>
        <taxon>Braconidae</taxon>
        <taxon>Euphorinae</taxon>
        <taxon>Microctonus</taxon>
    </lineage>
</organism>
<dbReference type="PANTHER" id="PTHR12146:SF0">
    <property type="entry name" value="RIBOSOMAL PROTEIN S10"/>
    <property type="match status" value="1"/>
</dbReference>
<feature type="compositionally biased region" description="Basic and acidic residues" evidence="6">
    <location>
        <begin position="111"/>
        <end position="121"/>
    </location>
</feature>
<dbReference type="PANTHER" id="PTHR12146">
    <property type="entry name" value="40S RIBOSOMAL PROTEIN S10"/>
    <property type="match status" value="1"/>
</dbReference>
<feature type="domain" description="Plectin/eS10 N-terminal" evidence="7">
    <location>
        <begin position="3"/>
        <end position="95"/>
    </location>
</feature>
<feature type="compositionally biased region" description="Gly residues" evidence="6">
    <location>
        <begin position="150"/>
        <end position="159"/>
    </location>
</feature>
<evidence type="ECO:0000256" key="1">
    <source>
        <dbReference type="ARBA" id="ARBA00004496"/>
    </source>
</evidence>
<dbReference type="Proteomes" id="UP001168990">
    <property type="component" value="Unassembled WGS sequence"/>
</dbReference>
<proteinExistence type="inferred from homology"/>
<feature type="region of interest" description="Disordered" evidence="6">
    <location>
        <begin position="88"/>
        <end position="159"/>
    </location>
</feature>
<evidence type="ECO:0000313" key="9">
    <source>
        <dbReference type="Proteomes" id="UP001168990"/>
    </source>
</evidence>
<dbReference type="GO" id="GO:0002181">
    <property type="term" value="P:cytoplasmic translation"/>
    <property type="evidence" value="ECO:0007669"/>
    <property type="project" value="UniProtKB-ARBA"/>
</dbReference>
<keyword evidence="4" id="KW-0689">Ribosomal protein</keyword>
<dbReference type="InterPro" id="IPR005326">
    <property type="entry name" value="Plectin_eS10_N"/>
</dbReference>
<keyword evidence="9" id="KW-1185">Reference proteome</keyword>
<reference evidence="8" key="1">
    <citation type="journal article" date="2023" name="bioRxiv">
        <title>Scaffold-level genome assemblies of two parasitoid biocontrol wasps reveal the parthenogenesis mechanism and an associated novel virus.</title>
        <authorList>
            <person name="Inwood S."/>
            <person name="Skelly J."/>
            <person name="Guhlin J."/>
            <person name="Harrop T."/>
            <person name="Goldson S."/>
            <person name="Dearden P."/>
        </authorList>
    </citation>
    <scope>NUCLEOTIDE SEQUENCE</scope>
    <source>
        <strain evidence="8">Irish</strain>
        <tissue evidence="8">Whole body</tissue>
    </source>
</reference>
<dbReference type="AlphaFoldDB" id="A0AA39KK52"/>
<dbReference type="InterPro" id="IPR037447">
    <property type="entry name" value="Ribosomal_eS10"/>
</dbReference>
<dbReference type="GO" id="GO:0003735">
    <property type="term" value="F:structural constituent of ribosome"/>
    <property type="evidence" value="ECO:0007669"/>
    <property type="project" value="TreeGrafter"/>
</dbReference>
<comment type="subcellular location">
    <subcellularLocation>
        <location evidence="1">Cytoplasm</location>
    </subcellularLocation>
</comment>
<evidence type="ECO:0000256" key="4">
    <source>
        <dbReference type="ARBA" id="ARBA00022980"/>
    </source>
</evidence>
<evidence type="ECO:0000256" key="3">
    <source>
        <dbReference type="ARBA" id="ARBA00022490"/>
    </source>
</evidence>